<evidence type="ECO:0000313" key="2">
    <source>
        <dbReference type="EMBL" id="QGA80123.1"/>
    </source>
</evidence>
<dbReference type="AlphaFoldDB" id="A0A5Q0UEV7"/>
<organism evidence="2 3">
    <name type="scientific">Candidatus Nanohalobium constans</name>
    <dbReference type="NCBI Taxonomy" id="2565781"/>
    <lineage>
        <taxon>Archaea</taxon>
        <taxon>Candidatus Nanohalarchaeota</taxon>
        <taxon>Candidatus Nanohalobia</taxon>
        <taxon>Candidatus Nanohalobiales</taxon>
        <taxon>Candidatus Nanohalobiaceae</taxon>
        <taxon>Candidatus Nanohalobium</taxon>
    </lineage>
</organism>
<gene>
    <name evidence="2" type="ORF">LC1Nh_0219</name>
</gene>
<keyword evidence="3" id="KW-1185">Reference proteome</keyword>
<dbReference type="SUPFAM" id="SSF88723">
    <property type="entry name" value="PIN domain-like"/>
    <property type="match status" value="1"/>
</dbReference>
<name>A0A5Q0UEV7_9ARCH</name>
<dbReference type="Proteomes" id="UP000377803">
    <property type="component" value="Chromosome"/>
</dbReference>
<evidence type="ECO:0000259" key="1">
    <source>
        <dbReference type="Pfam" id="PF01850"/>
    </source>
</evidence>
<feature type="domain" description="PIN" evidence="1">
    <location>
        <begin position="5"/>
        <end position="88"/>
    </location>
</feature>
<reference evidence="3" key="1">
    <citation type="submission" date="2019-05" db="EMBL/GenBank/DDBJ databases">
        <title>Candidatus Nanohalobium constans, a novel model system to study the DPANN nano-sized archaea: genomic and physiological characterization of a nanoarchaeon co-cultured with its chitinotrophic host.</title>
        <authorList>
            <person name="La Cono V."/>
            <person name="Arcadi E."/>
            <person name="Crisafi F."/>
            <person name="Denaro R."/>
            <person name="La Spada G."/>
            <person name="Messina E."/>
            <person name="Smedile F."/>
            <person name="Toshchakov S.V."/>
            <person name="Shevchenko M.A."/>
            <person name="Golyshin P.N."/>
            <person name="Golyshina O.V."/>
            <person name="Ferrer M."/>
            <person name="Rohde M."/>
            <person name="Mushegian A."/>
            <person name="Sorokin D.Y."/>
            <person name="Giuliano L."/>
            <person name="Yakimov M.M."/>
        </authorList>
    </citation>
    <scope>NUCLEOTIDE SEQUENCE [LARGE SCALE GENOMIC DNA]</scope>
    <source>
        <strain evidence="3">LC1Nh</strain>
    </source>
</reference>
<dbReference type="EMBL" id="CP040089">
    <property type="protein sequence ID" value="QGA80123.1"/>
    <property type="molecule type" value="Genomic_DNA"/>
</dbReference>
<dbReference type="InterPro" id="IPR002716">
    <property type="entry name" value="PIN_dom"/>
</dbReference>
<dbReference type="Pfam" id="PF01850">
    <property type="entry name" value="PIN"/>
    <property type="match status" value="1"/>
</dbReference>
<evidence type="ECO:0000313" key="3">
    <source>
        <dbReference type="Proteomes" id="UP000377803"/>
    </source>
</evidence>
<dbReference type="KEGG" id="ncon:LC1Nh_0219"/>
<proteinExistence type="predicted"/>
<dbReference type="InterPro" id="IPR029060">
    <property type="entry name" value="PIN-like_dom_sf"/>
</dbReference>
<sequence>MEVLEENRGDIETSILALAEVVMILDRDYDIENFAPLVRDILSFCDLMYTDEETVLQAMFYIDEKNSTIFDAFHAALSEGMPILSSDEFYEDIDTENKNFRNK</sequence>
<protein>
    <recommendedName>
        <fullName evidence="1">PIN domain-containing protein</fullName>
    </recommendedName>
</protein>
<accession>A0A5Q0UEV7</accession>